<evidence type="ECO:0000256" key="4">
    <source>
        <dbReference type="PROSITE-ProRule" id="PRU00433"/>
    </source>
</evidence>
<keyword evidence="1 4" id="KW-0349">Heme</keyword>
<dbReference type="InterPro" id="IPR009056">
    <property type="entry name" value="Cyt_c-like_dom"/>
</dbReference>
<reference evidence="6 7" key="1">
    <citation type="submission" date="2017-12" db="EMBL/GenBank/DDBJ databases">
        <authorList>
            <person name="Hurst M.R.H."/>
        </authorList>
    </citation>
    <scope>NUCLEOTIDE SEQUENCE [LARGE SCALE GENOMIC DNA]</scope>
    <source>
        <strain evidence="6 7">SY-3-19</strain>
    </source>
</reference>
<evidence type="ECO:0000259" key="5">
    <source>
        <dbReference type="PROSITE" id="PS51007"/>
    </source>
</evidence>
<dbReference type="EMBL" id="PJCH01000010">
    <property type="protein sequence ID" value="PQA87221.1"/>
    <property type="molecule type" value="Genomic_DNA"/>
</dbReference>
<sequence length="93" mass="9970">MAAAPKPEPGSGADIFAKQCSWCHAPGVDHPGTMQLGATRGEDFAVLEEREDLNADYVKYIVRHGLNAMPPFKPTAITDAELDKLANYLAAAD</sequence>
<dbReference type="GO" id="GO:0009055">
    <property type="term" value="F:electron transfer activity"/>
    <property type="evidence" value="ECO:0007669"/>
    <property type="project" value="InterPro"/>
</dbReference>
<evidence type="ECO:0000313" key="7">
    <source>
        <dbReference type="Proteomes" id="UP000239504"/>
    </source>
</evidence>
<name>A0A2S7K409_9PROT</name>
<keyword evidence="3 4" id="KW-0408">Iron</keyword>
<proteinExistence type="predicted"/>
<evidence type="ECO:0000313" key="6">
    <source>
        <dbReference type="EMBL" id="PQA87221.1"/>
    </source>
</evidence>
<keyword evidence="2 4" id="KW-0479">Metal-binding</keyword>
<keyword evidence="7" id="KW-1185">Reference proteome</keyword>
<dbReference type="Gene3D" id="1.10.760.10">
    <property type="entry name" value="Cytochrome c-like domain"/>
    <property type="match status" value="1"/>
</dbReference>
<protein>
    <submittedName>
        <fullName evidence="6">p-cresol methylhydroxylase</fullName>
    </submittedName>
</protein>
<evidence type="ECO:0000256" key="1">
    <source>
        <dbReference type="ARBA" id="ARBA00022617"/>
    </source>
</evidence>
<dbReference type="PROSITE" id="PS51007">
    <property type="entry name" value="CYTC"/>
    <property type="match status" value="1"/>
</dbReference>
<dbReference type="GO" id="GO:0020037">
    <property type="term" value="F:heme binding"/>
    <property type="evidence" value="ECO:0007669"/>
    <property type="project" value="InterPro"/>
</dbReference>
<accession>A0A2S7K409</accession>
<evidence type="ECO:0000256" key="3">
    <source>
        <dbReference type="ARBA" id="ARBA00023004"/>
    </source>
</evidence>
<dbReference type="SUPFAM" id="SSF46626">
    <property type="entry name" value="Cytochrome c"/>
    <property type="match status" value="1"/>
</dbReference>
<dbReference type="AlphaFoldDB" id="A0A2S7K409"/>
<evidence type="ECO:0000256" key="2">
    <source>
        <dbReference type="ARBA" id="ARBA00022723"/>
    </source>
</evidence>
<dbReference type="GO" id="GO:0046872">
    <property type="term" value="F:metal ion binding"/>
    <property type="evidence" value="ECO:0007669"/>
    <property type="project" value="UniProtKB-KW"/>
</dbReference>
<comment type="caution">
    <text evidence="6">The sequence shown here is derived from an EMBL/GenBank/DDBJ whole genome shotgun (WGS) entry which is preliminary data.</text>
</comment>
<dbReference type="OrthoDB" id="7427921at2"/>
<gene>
    <name evidence="6" type="ORF">CW354_13740</name>
</gene>
<feature type="domain" description="Cytochrome c" evidence="5">
    <location>
        <begin position="7"/>
        <end position="93"/>
    </location>
</feature>
<dbReference type="InterPro" id="IPR036909">
    <property type="entry name" value="Cyt_c-like_dom_sf"/>
</dbReference>
<organism evidence="6 7">
    <name type="scientific">Hyphococcus luteus</name>
    <dbReference type="NCBI Taxonomy" id="2058213"/>
    <lineage>
        <taxon>Bacteria</taxon>
        <taxon>Pseudomonadati</taxon>
        <taxon>Pseudomonadota</taxon>
        <taxon>Alphaproteobacteria</taxon>
        <taxon>Parvularculales</taxon>
        <taxon>Parvularculaceae</taxon>
        <taxon>Hyphococcus</taxon>
    </lineage>
</organism>
<dbReference type="Proteomes" id="UP000239504">
    <property type="component" value="Unassembled WGS sequence"/>
</dbReference>
<dbReference type="Pfam" id="PF13442">
    <property type="entry name" value="Cytochrome_CBB3"/>
    <property type="match status" value="1"/>
</dbReference>